<name>E3L551_PUCGT</name>
<dbReference type="AlphaFoldDB" id="E3L551"/>
<evidence type="ECO:0000313" key="1">
    <source>
        <dbReference type="EMBL" id="EFP91676.1"/>
    </source>
</evidence>
<reference evidence="2" key="2">
    <citation type="journal article" date="2011" name="Proc. Natl. Acad. Sci. U.S.A.">
        <title>Obligate biotrophy features unraveled by the genomic analysis of rust fungi.</title>
        <authorList>
            <person name="Duplessis S."/>
            <person name="Cuomo C.A."/>
            <person name="Lin Y.-C."/>
            <person name="Aerts A."/>
            <person name="Tisserant E."/>
            <person name="Veneault-Fourrey C."/>
            <person name="Joly D.L."/>
            <person name="Hacquard S."/>
            <person name="Amselem J."/>
            <person name="Cantarel B.L."/>
            <person name="Chiu R."/>
            <person name="Coutinho P.M."/>
            <person name="Feau N."/>
            <person name="Field M."/>
            <person name="Frey P."/>
            <person name="Gelhaye E."/>
            <person name="Goldberg J."/>
            <person name="Grabherr M.G."/>
            <person name="Kodira C.D."/>
            <person name="Kohler A."/>
            <person name="Kuees U."/>
            <person name="Lindquist E.A."/>
            <person name="Lucas S.M."/>
            <person name="Mago R."/>
            <person name="Mauceli E."/>
            <person name="Morin E."/>
            <person name="Murat C."/>
            <person name="Pangilinan J.L."/>
            <person name="Park R."/>
            <person name="Pearson M."/>
            <person name="Quesneville H."/>
            <person name="Rouhier N."/>
            <person name="Sakthikumar S."/>
            <person name="Salamov A.A."/>
            <person name="Schmutz J."/>
            <person name="Selles B."/>
            <person name="Shapiro H."/>
            <person name="Tanguay P."/>
            <person name="Tuskan G.A."/>
            <person name="Henrissat B."/>
            <person name="Van de Peer Y."/>
            <person name="Rouze P."/>
            <person name="Ellis J.G."/>
            <person name="Dodds P.N."/>
            <person name="Schein J.E."/>
            <person name="Zhong S."/>
            <person name="Hamelin R.C."/>
            <person name="Grigoriev I.V."/>
            <person name="Szabo L.J."/>
            <person name="Martin F."/>
        </authorList>
    </citation>
    <scope>NUCLEOTIDE SEQUENCE [LARGE SCALE GENOMIC DNA]</scope>
    <source>
        <strain evidence="2">CRL 75-36-700-3 / race SCCL</strain>
    </source>
</reference>
<sequence>MVWGTWCRVQFTKESGHPKSLEFSQDHPTSPAGAAIMVPDWLGSFGAGMLARKCFRLRQVEGHEGQAKTRKSKIQRFLSEEVEFRRDILRDNCSPTKGRPFF</sequence>
<evidence type="ECO:0000313" key="2">
    <source>
        <dbReference type="Proteomes" id="UP000008783"/>
    </source>
</evidence>
<dbReference type="KEGG" id="pgr:PGTG_17532"/>
<dbReference type="EMBL" id="DS178350">
    <property type="protein sequence ID" value="EFP91676.1"/>
    <property type="molecule type" value="Genomic_DNA"/>
</dbReference>
<keyword evidence="2" id="KW-1185">Reference proteome</keyword>
<reference key="1">
    <citation type="submission" date="2007-01" db="EMBL/GenBank/DDBJ databases">
        <title>The Genome Sequence of Puccinia graminis f. sp. tritici Strain CRL 75-36-700-3.</title>
        <authorList>
            <consortium name="The Broad Institute Genome Sequencing Platform"/>
            <person name="Birren B."/>
            <person name="Lander E."/>
            <person name="Galagan J."/>
            <person name="Nusbaum C."/>
            <person name="Devon K."/>
            <person name="Cuomo C."/>
            <person name="Jaffe D."/>
            <person name="Butler J."/>
            <person name="Alvarez P."/>
            <person name="Gnerre S."/>
            <person name="Grabherr M."/>
            <person name="Mauceli E."/>
            <person name="Brockman W."/>
            <person name="Young S."/>
            <person name="LaButti K."/>
            <person name="Sykes S."/>
            <person name="DeCaprio D."/>
            <person name="Crawford M."/>
            <person name="Koehrsen M."/>
            <person name="Engels R."/>
            <person name="Montgomery P."/>
            <person name="Pearson M."/>
            <person name="Howarth C."/>
            <person name="Larson L."/>
            <person name="White J."/>
            <person name="Zeng Q."/>
            <person name="Kodira C."/>
            <person name="Yandava C."/>
            <person name="Alvarado L."/>
            <person name="O'Leary S."/>
            <person name="Szabo L."/>
            <person name="Dean R."/>
            <person name="Schein J."/>
        </authorList>
    </citation>
    <scope>NUCLEOTIDE SEQUENCE</scope>
    <source>
        <strain>CRL 75-36-700-3</strain>
    </source>
</reference>
<dbReference type="RefSeq" id="XP_003336095.1">
    <property type="nucleotide sequence ID" value="XM_003336047.1"/>
</dbReference>
<proteinExistence type="predicted"/>
<protein>
    <submittedName>
        <fullName evidence="1">Uncharacterized protein</fullName>
    </submittedName>
</protein>
<accession>E3L551</accession>
<gene>
    <name evidence="1" type="ORF">PGTG_17532</name>
</gene>
<dbReference type="GeneID" id="10531615"/>
<dbReference type="Proteomes" id="UP000008783">
    <property type="component" value="Unassembled WGS sequence"/>
</dbReference>
<organism evidence="1 2">
    <name type="scientific">Puccinia graminis f. sp. tritici (strain CRL 75-36-700-3 / race SCCL)</name>
    <name type="common">Black stem rust fungus</name>
    <dbReference type="NCBI Taxonomy" id="418459"/>
    <lineage>
        <taxon>Eukaryota</taxon>
        <taxon>Fungi</taxon>
        <taxon>Dikarya</taxon>
        <taxon>Basidiomycota</taxon>
        <taxon>Pucciniomycotina</taxon>
        <taxon>Pucciniomycetes</taxon>
        <taxon>Pucciniales</taxon>
        <taxon>Pucciniaceae</taxon>
        <taxon>Puccinia</taxon>
    </lineage>
</organism>
<dbReference type="HOGENOM" id="CLU_2278839_0_0_1"/>
<dbReference type="VEuPathDB" id="FungiDB:PGTG_17532"/>
<dbReference type="InParanoid" id="E3L551"/>